<keyword evidence="3" id="KW-1185">Reference proteome</keyword>
<dbReference type="AlphaFoldDB" id="A0A4Z2GN94"/>
<keyword evidence="1" id="KW-0812">Transmembrane</keyword>
<proteinExistence type="predicted"/>
<comment type="caution">
    <text evidence="2">The sequence shown here is derived from an EMBL/GenBank/DDBJ whole genome shotgun (WGS) entry which is preliminary data.</text>
</comment>
<name>A0A4Z2GN94_9TELE</name>
<keyword evidence="1" id="KW-0472">Membrane</keyword>
<feature type="transmembrane region" description="Helical" evidence="1">
    <location>
        <begin position="36"/>
        <end position="57"/>
    </location>
</feature>
<keyword evidence="1" id="KW-1133">Transmembrane helix</keyword>
<protein>
    <submittedName>
        <fullName evidence="2">Uncharacterized protein</fullName>
    </submittedName>
</protein>
<gene>
    <name evidence="2" type="ORF">EYF80_034682</name>
</gene>
<evidence type="ECO:0000313" key="2">
    <source>
        <dbReference type="EMBL" id="TNN55098.1"/>
    </source>
</evidence>
<evidence type="ECO:0000256" key="1">
    <source>
        <dbReference type="SAM" id="Phobius"/>
    </source>
</evidence>
<dbReference type="Proteomes" id="UP000314294">
    <property type="component" value="Unassembled WGS sequence"/>
</dbReference>
<sequence length="72" mass="8461">MCMINPNPAEVWITEVWIVEVWIMEVWITEVWIAEVWTVIFLTAVAFLHFLVILGCLQPLPSFLSICRQEEI</sequence>
<reference evidence="2 3" key="1">
    <citation type="submission" date="2019-03" db="EMBL/GenBank/DDBJ databases">
        <title>First draft genome of Liparis tanakae, snailfish: a comprehensive survey of snailfish specific genes.</title>
        <authorList>
            <person name="Kim W."/>
            <person name="Song I."/>
            <person name="Jeong J.-H."/>
            <person name="Kim D."/>
            <person name="Kim S."/>
            <person name="Ryu S."/>
            <person name="Song J.Y."/>
            <person name="Lee S.K."/>
        </authorList>
    </citation>
    <scope>NUCLEOTIDE SEQUENCE [LARGE SCALE GENOMIC DNA]</scope>
    <source>
        <tissue evidence="2">Muscle</tissue>
    </source>
</reference>
<dbReference type="EMBL" id="SRLO01000465">
    <property type="protein sequence ID" value="TNN55098.1"/>
    <property type="molecule type" value="Genomic_DNA"/>
</dbReference>
<organism evidence="2 3">
    <name type="scientific">Liparis tanakae</name>
    <name type="common">Tanaka's snailfish</name>
    <dbReference type="NCBI Taxonomy" id="230148"/>
    <lineage>
        <taxon>Eukaryota</taxon>
        <taxon>Metazoa</taxon>
        <taxon>Chordata</taxon>
        <taxon>Craniata</taxon>
        <taxon>Vertebrata</taxon>
        <taxon>Euteleostomi</taxon>
        <taxon>Actinopterygii</taxon>
        <taxon>Neopterygii</taxon>
        <taxon>Teleostei</taxon>
        <taxon>Neoteleostei</taxon>
        <taxon>Acanthomorphata</taxon>
        <taxon>Eupercaria</taxon>
        <taxon>Perciformes</taxon>
        <taxon>Cottioidei</taxon>
        <taxon>Cottales</taxon>
        <taxon>Liparidae</taxon>
        <taxon>Liparis</taxon>
    </lineage>
</organism>
<accession>A0A4Z2GN94</accession>
<evidence type="ECO:0000313" key="3">
    <source>
        <dbReference type="Proteomes" id="UP000314294"/>
    </source>
</evidence>